<dbReference type="PANTHER" id="PTHR11640">
    <property type="entry name" value="NEPHRIN"/>
    <property type="match status" value="1"/>
</dbReference>
<comment type="subcellular location">
    <subcellularLocation>
        <location evidence="1">Membrane</location>
        <topology evidence="1">Single-pass type I membrane protein</topology>
    </subcellularLocation>
</comment>
<feature type="region of interest" description="Disordered" evidence="6">
    <location>
        <begin position="850"/>
        <end position="896"/>
    </location>
</feature>
<sequence>MANLIIAFVLFMTLCRISAGLTLVQKRGNNAEFEWKNIEGLKNETTIKIIKDNFPAPIIYFSAKQTIVTKRYRSRIIFNGDFERRLVKFIINNVNDTDAGVYTLNFPGAKSIGQELLILAKPTLPFVNELNEAISTTDYILNCSTYSRSVQQNVYLKMKYKWLINTEMVHDNQTGYHKDNSTLHIKNLTRAHHGMVVQCQAFERKDTISDLSKPLVINVKYAPLKVYLRPNRKRYRLPMGKPLLDITCSADCHPVCFFQWVKMSSTKQEQITFSGFNLSFEKVKEKDSGIYVCLSQNLYGKEYSPEIQIDVSEKPDRPHITELQPPIEGNELQLMCLSSNFSFYNIVQINWATNRQEGTQRKRYISRGNIFSLKNIKIADNGTKIVCQHLSAENVTSEKSMPYILVTLFGPRSIKLSSKITSFSVKTGEVVPDIHCDAQCFPECEIQWSNGLFSNMPKGNVLSLGTLEVAKAGNYNCLARNPYGTELSENFHVDVYDINLKPNFTCIEEHRVDIICTTISNKRAIPYLPWSLIVNQTVLTSLSGYTDDSRRNTLQIPCSLDYEGKYFCRIKINDSKNGYISASTYLSVLGKPKIISLETFESLDTTFASIFVFFYSVPYPHNVSWFRNSNIISNNEKYNQSWKRGGLRRTVFDKMVHYDGFHAQMTISNLSFEDYGIYILEIINNFGIISERIHFKPTDSALIPLLWVMIPGITSGTVFIIVCLSVVVFRRNRKKKRRLKVKQTFEVIFLTFTICNNRLAKLEDTCPSGNYQTVEEGSLDLQNNTGTITQENSSLSDSFQYDYPYPISLPDEQLRVKDQGSYEDIKSERDPSVYETIEGYDDTAVPVFQSLPNSSVPDDSTFSKTMTNKASQLSADMDIHHVTERNDPEDPTPKNA</sequence>
<feature type="compositionally biased region" description="Basic and acidic residues" evidence="6">
    <location>
        <begin position="877"/>
        <end position="896"/>
    </location>
</feature>
<gene>
    <name evidence="10" type="ORF">KUTeg_005766</name>
</gene>
<feature type="domain" description="Ig-like" evidence="9">
    <location>
        <begin position="318"/>
        <end position="402"/>
    </location>
</feature>
<feature type="domain" description="Ig-like" evidence="9">
    <location>
        <begin position="411"/>
        <end position="488"/>
    </location>
</feature>
<keyword evidence="8" id="KW-0732">Signal</keyword>
<dbReference type="SMART" id="SM00409">
    <property type="entry name" value="IG"/>
    <property type="match status" value="4"/>
</dbReference>
<comment type="caution">
    <text evidence="10">The sequence shown here is derived from an EMBL/GenBank/DDBJ whole genome shotgun (WGS) entry which is preliminary data.</text>
</comment>
<dbReference type="Gene3D" id="2.60.40.10">
    <property type="entry name" value="Immunoglobulins"/>
    <property type="match status" value="5"/>
</dbReference>
<reference evidence="10 11" key="1">
    <citation type="submission" date="2022-12" db="EMBL/GenBank/DDBJ databases">
        <title>Chromosome-level genome of Tegillarca granosa.</title>
        <authorList>
            <person name="Kim J."/>
        </authorList>
    </citation>
    <scope>NUCLEOTIDE SEQUENCE [LARGE SCALE GENOMIC DNA]</scope>
    <source>
        <strain evidence="10">Teg-2019</strain>
        <tissue evidence="10">Adductor muscle</tissue>
    </source>
</reference>
<feature type="chain" id="PRO_5045475511" description="Ig-like domain-containing protein" evidence="8">
    <location>
        <begin position="20"/>
        <end position="896"/>
    </location>
</feature>
<organism evidence="10 11">
    <name type="scientific">Tegillarca granosa</name>
    <name type="common">Malaysian cockle</name>
    <name type="synonym">Anadara granosa</name>
    <dbReference type="NCBI Taxonomy" id="220873"/>
    <lineage>
        <taxon>Eukaryota</taxon>
        <taxon>Metazoa</taxon>
        <taxon>Spiralia</taxon>
        <taxon>Lophotrochozoa</taxon>
        <taxon>Mollusca</taxon>
        <taxon>Bivalvia</taxon>
        <taxon>Autobranchia</taxon>
        <taxon>Pteriomorphia</taxon>
        <taxon>Arcoida</taxon>
        <taxon>Arcoidea</taxon>
        <taxon>Arcidae</taxon>
        <taxon>Tegillarca</taxon>
    </lineage>
</organism>
<evidence type="ECO:0000256" key="1">
    <source>
        <dbReference type="ARBA" id="ARBA00004479"/>
    </source>
</evidence>
<keyword evidence="7" id="KW-1133">Transmembrane helix</keyword>
<keyword evidence="5" id="KW-0393">Immunoglobulin domain</keyword>
<dbReference type="EMBL" id="JARBDR010000275">
    <property type="protein sequence ID" value="KAJ8316681.1"/>
    <property type="molecule type" value="Genomic_DNA"/>
</dbReference>
<dbReference type="SUPFAM" id="SSF48726">
    <property type="entry name" value="Immunoglobulin"/>
    <property type="match status" value="3"/>
</dbReference>
<evidence type="ECO:0000256" key="5">
    <source>
        <dbReference type="ARBA" id="ARBA00023319"/>
    </source>
</evidence>
<evidence type="ECO:0000256" key="2">
    <source>
        <dbReference type="ARBA" id="ARBA00023136"/>
    </source>
</evidence>
<keyword evidence="11" id="KW-1185">Reference proteome</keyword>
<dbReference type="Proteomes" id="UP001217089">
    <property type="component" value="Unassembled WGS sequence"/>
</dbReference>
<feature type="domain" description="Ig-like" evidence="9">
    <location>
        <begin position="214"/>
        <end position="312"/>
    </location>
</feature>
<evidence type="ECO:0000256" key="3">
    <source>
        <dbReference type="ARBA" id="ARBA00023157"/>
    </source>
</evidence>
<dbReference type="PROSITE" id="PS50835">
    <property type="entry name" value="IG_LIKE"/>
    <property type="match status" value="4"/>
</dbReference>
<keyword evidence="3" id="KW-1015">Disulfide bond</keyword>
<evidence type="ECO:0000313" key="11">
    <source>
        <dbReference type="Proteomes" id="UP001217089"/>
    </source>
</evidence>
<keyword evidence="7" id="KW-0812">Transmembrane</keyword>
<feature type="transmembrane region" description="Helical" evidence="7">
    <location>
        <begin position="705"/>
        <end position="729"/>
    </location>
</feature>
<dbReference type="InterPro" id="IPR003598">
    <property type="entry name" value="Ig_sub2"/>
</dbReference>
<feature type="domain" description="Ig-like" evidence="9">
    <location>
        <begin position="122"/>
        <end position="209"/>
    </location>
</feature>
<feature type="compositionally biased region" description="Polar residues" evidence="6">
    <location>
        <begin position="850"/>
        <end position="874"/>
    </location>
</feature>
<dbReference type="PANTHER" id="PTHR11640:SF160">
    <property type="entry name" value="PEROXIDASIN HOMOLOG"/>
    <property type="match status" value="1"/>
</dbReference>
<proteinExistence type="predicted"/>
<evidence type="ECO:0000256" key="6">
    <source>
        <dbReference type="SAM" id="MobiDB-lite"/>
    </source>
</evidence>
<accession>A0ABQ9FJ70</accession>
<feature type="signal peptide" evidence="8">
    <location>
        <begin position="1"/>
        <end position="19"/>
    </location>
</feature>
<evidence type="ECO:0000256" key="4">
    <source>
        <dbReference type="ARBA" id="ARBA00023180"/>
    </source>
</evidence>
<evidence type="ECO:0000256" key="8">
    <source>
        <dbReference type="SAM" id="SignalP"/>
    </source>
</evidence>
<dbReference type="InterPro" id="IPR003599">
    <property type="entry name" value="Ig_sub"/>
</dbReference>
<dbReference type="InterPro" id="IPR051275">
    <property type="entry name" value="Cell_adhesion_signaling"/>
</dbReference>
<protein>
    <recommendedName>
        <fullName evidence="9">Ig-like domain-containing protein</fullName>
    </recommendedName>
</protein>
<keyword evidence="4" id="KW-0325">Glycoprotein</keyword>
<dbReference type="InterPro" id="IPR013783">
    <property type="entry name" value="Ig-like_fold"/>
</dbReference>
<dbReference type="InterPro" id="IPR036179">
    <property type="entry name" value="Ig-like_dom_sf"/>
</dbReference>
<dbReference type="SMART" id="SM00408">
    <property type="entry name" value="IGc2"/>
    <property type="match status" value="2"/>
</dbReference>
<evidence type="ECO:0000259" key="9">
    <source>
        <dbReference type="PROSITE" id="PS50835"/>
    </source>
</evidence>
<dbReference type="InterPro" id="IPR007110">
    <property type="entry name" value="Ig-like_dom"/>
</dbReference>
<evidence type="ECO:0000256" key="7">
    <source>
        <dbReference type="SAM" id="Phobius"/>
    </source>
</evidence>
<name>A0ABQ9FJ70_TEGGR</name>
<keyword evidence="2 7" id="KW-0472">Membrane</keyword>
<evidence type="ECO:0000313" key="10">
    <source>
        <dbReference type="EMBL" id="KAJ8316681.1"/>
    </source>
</evidence>